<dbReference type="PANTHER" id="PTHR34992">
    <property type="entry name" value="HYPHAL ANASTAMOSIS-7 PROTEIN"/>
    <property type="match status" value="1"/>
</dbReference>
<dbReference type="GO" id="GO:0098552">
    <property type="term" value="C:side of membrane"/>
    <property type="evidence" value="ECO:0007669"/>
    <property type="project" value="UniProtKB-KW"/>
</dbReference>
<feature type="domain" description="Copper acquisition factor BIM1-like" evidence="11">
    <location>
        <begin position="18"/>
        <end position="153"/>
    </location>
</feature>
<evidence type="ECO:0000256" key="10">
    <source>
        <dbReference type="SAM" id="SignalP"/>
    </source>
</evidence>
<dbReference type="Pfam" id="PF20238">
    <property type="entry name" value="BIM1-like_dom"/>
    <property type="match status" value="1"/>
</dbReference>
<comment type="subcellular location">
    <subcellularLocation>
        <location evidence="1">Cell membrane</location>
        <topology evidence="1">Lipid-anchor</topology>
        <topology evidence="1">GPI-anchor</topology>
    </subcellularLocation>
</comment>
<keyword evidence="6" id="KW-0325">Glycoprotein</keyword>
<feature type="chain" id="PRO_5044293665" evidence="10">
    <location>
        <begin position="19"/>
        <end position="227"/>
    </location>
</feature>
<evidence type="ECO:0000256" key="4">
    <source>
        <dbReference type="ARBA" id="ARBA00022729"/>
    </source>
</evidence>
<keyword evidence="3" id="KW-0336">GPI-anchor</keyword>
<keyword evidence="9" id="KW-0812">Transmembrane</keyword>
<feature type="transmembrane region" description="Helical" evidence="9">
    <location>
        <begin position="207"/>
        <end position="226"/>
    </location>
</feature>
<keyword evidence="2" id="KW-1003">Cell membrane</keyword>
<evidence type="ECO:0000256" key="1">
    <source>
        <dbReference type="ARBA" id="ARBA00004609"/>
    </source>
</evidence>
<evidence type="ECO:0000256" key="3">
    <source>
        <dbReference type="ARBA" id="ARBA00022622"/>
    </source>
</evidence>
<sequence>MRTMKVLALVALGGLATAHFQLKYPKSIGFSDDDEDKAPCGGFTPDFSKDVVDFHVGGEALAMRLTHQQCNWLFRATTDQKAESGWEQLFPIVMQSGLGDFCEPAITAPESFVGKKGVVSVVSSAPDGLLYQCVAVNFVSGSAKAPSQCTNATVKASFVDDAKLSALVGSSANTSSGGSSATPTKSSAAATSTGAAPSVQMRAGSGFSWAGAVTVLAMAALGGAFMA</sequence>
<reference evidence="12" key="1">
    <citation type="submission" date="2023-01" db="EMBL/GenBank/DDBJ databases">
        <title>The growth and conidiation of Purpureocillium lavendulum are regulated by nitrogen source and histone H3K14 acetylation.</title>
        <authorList>
            <person name="Tang P."/>
            <person name="Han J."/>
            <person name="Zhang C."/>
            <person name="Tang P."/>
            <person name="Qi F."/>
            <person name="Zhang K."/>
            <person name="Liang L."/>
        </authorList>
    </citation>
    <scope>NUCLEOTIDE SEQUENCE</scope>
    <source>
        <strain evidence="12">YMF1.00683</strain>
    </source>
</reference>
<keyword evidence="7" id="KW-0449">Lipoprotein</keyword>
<keyword evidence="9" id="KW-1133">Transmembrane helix</keyword>
<dbReference type="Proteomes" id="UP001163105">
    <property type="component" value="Unassembled WGS sequence"/>
</dbReference>
<dbReference type="GO" id="GO:0005886">
    <property type="term" value="C:plasma membrane"/>
    <property type="evidence" value="ECO:0007669"/>
    <property type="project" value="UniProtKB-SubCell"/>
</dbReference>
<evidence type="ECO:0000256" key="2">
    <source>
        <dbReference type="ARBA" id="ARBA00022475"/>
    </source>
</evidence>
<protein>
    <submittedName>
        <fullName evidence="12">GPI anchored protein</fullName>
    </submittedName>
</protein>
<name>A0AB34FZM9_9HYPO</name>
<dbReference type="InterPro" id="IPR046936">
    <property type="entry name" value="BIM1-like"/>
</dbReference>
<evidence type="ECO:0000313" key="13">
    <source>
        <dbReference type="Proteomes" id="UP001163105"/>
    </source>
</evidence>
<dbReference type="InterPro" id="IPR046530">
    <property type="entry name" value="BIM1-like_dom"/>
</dbReference>
<feature type="region of interest" description="Disordered" evidence="8">
    <location>
        <begin position="171"/>
        <end position="190"/>
    </location>
</feature>
<keyword evidence="13" id="KW-1185">Reference proteome</keyword>
<gene>
    <name evidence="12" type="ORF">O9K51_02187</name>
</gene>
<comment type="caution">
    <text evidence="12">The sequence shown here is derived from an EMBL/GenBank/DDBJ whole genome shotgun (WGS) entry which is preliminary data.</text>
</comment>
<evidence type="ECO:0000256" key="6">
    <source>
        <dbReference type="ARBA" id="ARBA00023180"/>
    </source>
</evidence>
<keyword evidence="5 9" id="KW-0472">Membrane</keyword>
<evidence type="ECO:0000256" key="5">
    <source>
        <dbReference type="ARBA" id="ARBA00023136"/>
    </source>
</evidence>
<proteinExistence type="predicted"/>
<accession>A0AB34FZM9</accession>
<evidence type="ECO:0000313" key="12">
    <source>
        <dbReference type="EMBL" id="KAJ6443801.1"/>
    </source>
</evidence>
<evidence type="ECO:0000259" key="11">
    <source>
        <dbReference type="Pfam" id="PF20238"/>
    </source>
</evidence>
<dbReference type="AlphaFoldDB" id="A0AB34FZM9"/>
<evidence type="ECO:0000256" key="8">
    <source>
        <dbReference type="SAM" id="MobiDB-lite"/>
    </source>
</evidence>
<organism evidence="12 13">
    <name type="scientific">Purpureocillium lavendulum</name>
    <dbReference type="NCBI Taxonomy" id="1247861"/>
    <lineage>
        <taxon>Eukaryota</taxon>
        <taxon>Fungi</taxon>
        <taxon>Dikarya</taxon>
        <taxon>Ascomycota</taxon>
        <taxon>Pezizomycotina</taxon>
        <taxon>Sordariomycetes</taxon>
        <taxon>Hypocreomycetidae</taxon>
        <taxon>Hypocreales</taxon>
        <taxon>Ophiocordycipitaceae</taxon>
        <taxon>Purpureocillium</taxon>
    </lineage>
</organism>
<dbReference type="CDD" id="cd21176">
    <property type="entry name" value="LPMO_auxiliary-like"/>
    <property type="match status" value="1"/>
</dbReference>
<keyword evidence="4 10" id="KW-0732">Signal</keyword>
<feature type="signal peptide" evidence="10">
    <location>
        <begin position="1"/>
        <end position="18"/>
    </location>
</feature>
<dbReference type="PANTHER" id="PTHR34992:SF1">
    <property type="entry name" value="COPPER ACQUISITION FACTOR BIM1-LIKE DOMAIN-CONTAINING PROTEIN"/>
    <property type="match status" value="1"/>
</dbReference>
<evidence type="ECO:0000256" key="7">
    <source>
        <dbReference type="ARBA" id="ARBA00023288"/>
    </source>
</evidence>
<evidence type="ECO:0000256" key="9">
    <source>
        <dbReference type="SAM" id="Phobius"/>
    </source>
</evidence>
<dbReference type="EMBL" id="JAQHRD010000002">
    <property type="protein sequence ID" value="KAJ6443801.1"/>
    <property type="molecule type" value="Genomic_DNA"/>
</dbReference>